<dbReference type="InterPro" id="IPR027409">
    <property type="entry name" value="GroEL-like_apical_dom_sf"/>
</dbReference>
<feature type="binding site" evidence="7">
    <location>
        <begin position="29"/>
        <end position="32"/>
    </location>
    <ligand>
        <name>ATP</name>
        <dbReference type="ChEBI" id="CHEBI:30616"/>
    </ligand>
</feature>
<evidence type="ECO:0000256" key="7">
    <source>
        <dbReference type="HAMAP-Rule" id="MF_00600"/>
    </source>
</evidence>
<dbReference type="Pfam" id="PF00118">
    <property type="entry name" value="Cpn60_TCP1"/>
    <property type="match status" value="1"/>
</dbReference>
<dbReference type="FunFam" id="3.50.7.10:FF:000001">
    <property type="entry name" value="60 kDa chaperonin"/>
    <property type="match status" value="1"/>
</dbReference>
<dbReference type="SUPFAM" id="SSF48592">
    <property type="entry name" value="GroEL equatorial domain-like"/>
    <property type="match status" value="1"/>
</dbReference>
<dbReference type="SUPFAM" id="SSF54849">
    <property type="entry name" value="GroEL-intermediate domain like"/>
    <property type="match status" value="1"/>
</dbReference>
<dbReference type="SUPFAM" id="SSF52029">
    <property type="entry name" value="GroEL apical domain-like"/>
    <property type="match status" value="1"/>
</dbReference>
<dbReference type="Gene3D" id="3.50.7.10">
    <property type="entry name" value="GroEL"/>
    <property type="match status" value="1"/>
</dbReference>
<dbReference type="STRING" id="1137284.GCA_001418205_01239"/>
<dbReference type="OrthoDB" id="9766614at2"/>
<protein>
    <recommendedName>
        <fullName evidence="7">Chaperonin GroEL</fullName>
        <ecNumber evidence="7">5.6.1.7</ecNumber>
    </recommendedName>
    <alternativeName>
        <fullName evidence="7">60 kDa chaperonin</fullName>
    </alternativeName>
    <alternativeName>
        <fullName evidence="7">Chaperonin-60</fullName>
        <shortName evidence="7">Cpn60</shortName>
    </alternativeName>
</protein>
<evidence type="ECO:0000256" key="2">
    <source>
        <dbReference type="ARBA" id="ARBA00022490"/>
    </source>
</evidence>
<dbReference type="GO" id="GO:0140662">
    <property type="term" value="F:ATP-dependent protein folding chaperone"/>
    <property type="evidence" value="ECO:0007669"/>
    <property type="project" value="InterPro"/>
</dbReference>
<dbReference type="NCBIfam" id="NF000592">
    <property type="entry name" value="PRK00013.1"/>
    <property type="match status" value="1"/>
</dbReference>
<keyword evidence="6 7" id="KW-0413">Isomerase</keyword>
<dbReference type="InterPro" id="IPR027410">
    <property type="entry name" value="TCP-1-like_intermed_sf"/>
</dbReference>
<dbReference type="InterPro" id="IPR001844">
    <property type="entry name" value="Cpn60/GroEL"/>
</dbReference>
<evidence type="ECO:0000256" key="4">
    <source>
        <dbReference type="ARBA" id="ARBA00022840"/>
    </source>
</evidence>
<keyword evidence="4 7" id="KW-0067">ATP-binding</keyword>
<dbReference type="GO" id="GO:0016853">
    <property type="term" value="F:isomerase activity"/>
    <property type="evidence" value="ECO:0007669"/>
    <property type="project" value="UniProtKB-KW"/>
</dbReference>
<dbReference type="Gene3D" id="3.30.260.10">
    <property type="entry name" value="TCP-1-like chaperonin intermediate domain"/>
    <property type="match status" value="1"/>
</dbReference>
<evidence type="ECO:0000256" key="6">
    <source>
        <dbReference type="ARBA" id="ARBA00023235"/>
    </source>
</evidence>
<organism evidence="10 11">
    <name type="scientific">Marinomonas fungiae</name>
    <dbReference type="NCBI Taxonomy" id="1137284"/>
    <lineage>
        <taxon>Bacteria</taxon>
        <taxon>Pseudomonadati</taxon>
        <taxon>Pseudomonadota</taxon>
        <taxon>Gammaproteobacteria</taxon>
        <taxon>Oceanospirillales</taxon>
        <taxon>Oceanospirillaceae</taxon>
        <taxon>Marinomonas</taxon>
    </lineage>
</organism>
<keyword evidence="11" id="KW-1185">Reference proteome</keyword>
<dbReference type="NCBIfam" id="NF009487">
    <property type="entry name" value="PRK12849.1"/>
    <property type="match status" value="1"/>
</dbReference>
<dbReference type="PRINTS" id="PR00298">
    <property type="entry name" value="CHAPERONIN60"/>
</dbReference>
<evidence type="ECO:0000313" key="11">
    <source>
        <dbReference type="Proteomes" id="UP000182769"/>
    </source>
</evidence>
<dbReference type="GO" id="GO:0005524">
    <property type="term" value="F:ATP binding"/>
    <property type="evidence" value="ECO:0007669"/>
    <property type="project" value="UniProtKB-UniRule"/>
</dbReference>
<feature type="binding site" evidence="7">
    <location>
        <position position="50"/>
    </location>
    <ligand>
        <name>ATP</name>
        <dbReference type="ChEBI" id="CHEBI:30616"/>
    </ligand>
</feature>
<dbReference type="EC" id="5.6.1.7" evidence="7"/>
<comment type="subunit">
    <text evidence="7 9">Forms a cylinder of 14 subunits composed of two heptameric rings stacked back-to-back. Interacts with the co-chaperonin GroES.</text>
</comment>
<accession>A0A0K6IJV7</accession>
<name>A0A0K6IJV7_9GAMM</name>
<evidence type="ECO:0000313" key="10">
    <source>
        <dbReference type="EMBL" id="CUB03389.1"/>
    </source>
</evidence>
<dbReference type="NCBIfam" id="NF009488">
    <property type="entry name" value="PRK12850.1"/>
    <property type="match status" value="1"/>
</dbReference>
<evidence type="ECO:0000256" key="1">
    <source>
        <dbReference type="ARBA" id="ARBA00006607"/>
    </source>
</evidence>
<evidence type="ECO:0000256" key="3">
    <source>
        <dbReference type="ARBA" id="ARBA00022741"/>
    </source>
</evidence>
<dbReference type="InterPro" id="IPR027413">
    <property type="entry name" value="GROEL-like_equatorial_sf"/>
</dbReference>
<dbReference type="InterPro" id="IPR002423">
    <property type="entry name" value="Cpn60/GroEL/TCP-1"/>
</dbReference>
<dbReference type="GO" id="GO:0042026">
    <property type="term" value="P:protein refolding"/>
    <property type="evidence" value="ECO:0007669"/>
    <property type="project" value="UniProtKB-UniRule"/>
</dbReference>
<dbReference type="HAMAP" id="MF_00600">
    <property type="entry name" value="CH60"/>
    <property type="match status" value="1"/>
</dbReference>
<dbReference type="Gene3D" id="1.10.560.10">
    <property type="entry name" value="GroEL-like equatorial domain"/>
    <property type="match status" value="1"/>
</dbReference>
<dbReference type="GO" id="GO:0051082">
    <property type="term" value="F:unfolded protein binding"/>
    <property type="evidence" value="ECO:0007669"/>
    <property type="project" value="UniProtKB-UniRule"/>
</dbReference>
<reference evidence="11" key="1">
    <citation type="submission" date="2015-08" db="EMBL/GenBank/DDBJ databases">
        <authorList>
            <person name="Varghese N."/>
        </authorList>
    </citation>
    <scope>NUCLEOTIDE SEQUENCE [LARGE SCALE GENOMIC DNA]</scope>
    <source>
        <strain evidence="11">JCM 18476</strain>
    </source>
</reference>
<feature type="binding site" evidence="7">
    <location>
        <position position="414"/>
    </location>
    <ligand>
        <name>ATP</name>
        <dbReference type="ChEBI" id="CHEBI:30616"/>
    </ligand>
</feature>
<evidence type="ECO:0000256" key="9">
    <source>
        <dbReference type="RuleBase" id="RU000419"/>
    </source>
</evidence>
<dbReference type="EMBL" id="CYHG01000003">
    <property type="protein sequence ID" value="CUB03389.1"/>
    <property type="molecule type" value="Genomic_DNA"/>
</dbReference>
<dbReference type="GO" id="GO:0005737">
    <property type="term" value="C:cytoplasm"/>
    <property type="evidence" value="ECO:0007669"/>
    <property type="project" value="UniProtKB-SubCell"/>
</dbReference>
<sequence>MAKEVKFSDSARQKMLKGVNVLADAVKVTLGPKGRNVVIEKSFGAPLVTKDGVTVAKEIELEDRFENMGAQMVKEVSSQANDVAGDGTTTATVLAQALVTEGLKAVAAGRNPMDLKRGIDKAAEAVVAEIARLSTPCTDTRAIEQVGTISANSDVSVGKIIAEAMERVGKEGVITVEEGSGFEDELAVVEGMQFDRGYLSPYFINNQETMSAELENPFILLVDKKISNIRDLLPTLEAAAKSSRPLLIISEDVEGEALATLVVNSMRGVVKVAAAKAPGFGDRRKAMLQDIAILTGAQVISEEVGLSLEGVTIDMLGTAKRVTLTKENTTIVDGAGDNASITARVEQIRAEMANSTSDYDKEKLQERVAKLAGGVGVIKIGAATEVAMKEKKARVDDALHATRAAVEEGVVAGGGVALVRALTKLGELRGDNEDQNVGITLALRAMEAPMRQIVSNAGDEASVVVDKVKQGEGNFGYNAATGVYGDMIEMGILDPAKVTRSALQAAASVAGLMITTEAMIADLPQEGGASMPDMGGMGGMGGMM</sequence>
<dbReference type="AlphaFoldDB" id="A0A0K6IJV7"/>
<evidence type="ECO:0000256" key="5">
    <source>
        <dbReference type="ARBA" id="ARBA00023186"/>
    </source>
</evidence>
<comment type="similarity">
    <text evidence="1 7 8">Belongs to the chaperonin (HSP60) family.</text>
</comment>
<comment type="function">
    <text evidence="7 9">Together with its co-chaperonin GroES, plays an essential role in assisting protein folding. The GroEL-GroES system forms a nano-cage that allows encapsulation of the non-native substrate proteins and provides a physical environment optimized to promote and accelerate protein folding.</text>
</comment>
<evidence type="ECO:0000256" key="8">
    <source>
        <dbReference type="RuleBase" id="RU000418"/>
    </source>
</evidence>
<gene>
    <name evidence="7" type="primary">groEL</name>
    <name evidence="7" type="synonym">groL</name>
    <name evidence="10" type="ORF">Ga0061065_103240</name>
</gene>
<feature type="binding site" evidence="7">
    <location>
        <position position="494"/>
    </location>
    <ligand>
        <name>ATP</name>
        <dbReference type="ChEBI" id="CHEBI:30616"/>
    </ligand>
</feature>
<dbReference type="CDD" id="cd03344">
    <property type="entry name" value="GroEL"/>
    <property type="match status" value="1"/>
</dbReference>
<keyword evidence="5 7" id="KW-0143">Chaperone</keyword>
<dbReference type="Proteomes" id="UP000182769">
    <property type="component" value="Unassembled WGS sequence"/>
</dbReference>
<comment type="subcellular location">
    <subcellularLocation>
        <location evidence="7">Cytoplasm</location>
    </subcellularLocation>
</comment>
<feature type="binding site" evidence="7">
    <location>
        <begin position="86"/>
        <end position="90"/>
    </location>
    <ligand>
        <name>ATP</name>
        <dbReference type="ChEBI" id="CHEBI:30616"/>
    </ligand>
</feature>
<dbReference type="RefSeq" id="WP_055462347.1">
    <property type="nucleotide sequence ID" value="NZ_CYHG01000003.1"/>
</dbReference>
<dbReference type="PANTHER" id="PTHR45633">
    <property type="entry name" value="60 KDA HEAT SHOCK PROTEIN, MITOCHONDRIAL"/>
    <property type="match status" value="1"/>
</dbReference>
<keyword evidence="2 7" id="KW-0963">Cytoplasm</keyword>
<dbReference type="InterPro" id="IPR018370">
    <property type="entry name" value="Chaperonin_Cpn60_CS"/>
</dbReference>
<keyword evidence="3 7" id="KW-0547">Nucleotide-binding</keyword>
<dbReference type="NCBIfam" id="NF009489">
    <property type="entry name" value="PRK12851.1"/>
    <property type="match status" value="1"/>
</dbReference>
<feature type="binding site" evidence="7">
    <location>
        <begin position="478"/>
        <end position="480"/>
    </location>
    <ligand>
        <name>ATP</name>
        <dbReference type="ChEBI" id="CHEBI:30616"/>
    </ligand>
</feature>
<proteinExistence type="inferred from homology"/>
<dbReference type="NCBIfam" id="TIGR02348">
    <property type="entry name" value="GroEL"/>
    <property type="match status" value="1"/>
</dbReference>
<dbReference type="FunFam" id="1.10.560.10:FF:000001">
    <property type="entry name" value="60 kDa chaperonin"/>
    <property type="match status" value="1"/>
</dbReference>
<dbReference type="PROSITE" id="PS00296">
    <property type="entry name" value="CHAPERONINS_CPN60"/>
    <property type="match status" value="1"/>
</dbReference>